<dbReference type="AlphaFoldDB" id="X0W537"/>
<name>X0W537_9ZZZZ</name>
<proteinExistence type="predicted"/>
<organism evidence="1">
    <name type="scientific">marine sediment metagenome</name>
    <dbReference type="NCBI Taxonomy" id="412755"/>
    <lineage>
        <taxon>unclassified sequences</taxon>
        <taxon>metagenomes</taxon>
        <taxon>ecological metagenomes</taxon>
    </lineage>
</organism>
<reference evidence="1" key="1">
    <citation type="journal article" date="2014" name="Front. Microbiol.">
        <title>High frequency of phylogenetically diverse reductive dehalogenase-homologous genes in deep subseafloor sedimentary metagenomes.</title>
        <authorList>
            <person name="Kawai M."/>
            <person name="Futagami T."/>
            <person name="Toyoda A."/>
            <person name="Takaki Y."/>
            <person name="Nishi S."/>
            <person name="Hori S."/>
            <person name="Arai W."/>
            <person name="Tsubouchi T."/>
            <person name="Morono Y."/>
            <person name="Uchiyama I."/>
            <person name="Ito T."/>
            <person name="Fujiyama A."/>
            <person name="Inagaki F."/>
            <person name="Takami H."/>
        </authorList>
    </citation>
    <scope>NUCLEOTIDE SEQUENCE</scope>
    <source>
        <strain evidence="1">Expedition CK06-06</strain>
    </source>
</reference>
<dbReference type="EMBL" id="BARS01037384">
    <property type="protein sequence ID" value="GAG25665.1"/>
    <property type="molecule type" value="Genomic_DNA"/>
</dbReference>
<evidence type="ECO:0000313" key="1">
    <source>
        <dbReference type="EMBL" id="GAG25665.1"/>
    </source>
</evidence>
<protein>
    <submittedName>
        <fullName evidence="1">Uncharacterized protein</fullName>
    </submittedName>
</protein>
<accession>X0W537</accession>
<gene>
    <name evidence="1" type="ORF">S01H1_57334</name>
</gene>
<sequence>MSDKIIVTILEDGRIKTETKGTISSVNHQSADEFMAGVKELAGGPCETVTLKRGARVGMVKAHVHD</sequence>
<comment type="caution">
    <text evidence="1">The sequence shown here is derived from an EMBL/GenBank/DDBJ whole genome shotgun (WGS) entry which is preliminary data.</text>
</comment>